<sequence>MNSDQMLPSRADRGNVRTSQPVRLPARCASILATVLSAALLSACGGGGGEDLASETVSYTDSGTSLAKATVVAPRPATPTVLTPVTGNTPAAIVAGATITDFEIQNLGAAQTNVPFTFGQVIAAGQMAKTEGLAARLSNGTLMRLQADVKATHADGSVRHLVVSGILPSLAAGQIEKIQLVKSTPSEKSAVTLQDLAASGLTSDVQVTYEGVQYSASLATALAAPKPVSWLSGAVVNEWIVTAPLKSAAGVVHPRFTASFAVRWYPGLKQARVDAIVENTMTFKASHNMKYDVNVNVAGRSIYAKAGLMHMHHTRWHQSAWWDGARTPDIHVRPNVAYLIASKAVSNYDQSVKPTEAMLATMGNQLNADNTGPMKIGLVVPAMGGTGGRPDLGPLPMWSVSYLLSLDMRARNAMMAVADGSGSWSIHMRDEKTGFPLRVDNDAYKNTSTHMNLANKGPLPVPRCANNDKKLCGSPYTHDTAHQPSMAYLPYLLTGDYYYLEELLFWAASNPLETDAANSGYGQGLVRWQQVRGQAWSLRTLGHAAYITPDAHTLKDYFVKQLDNNLKFYHATYVTGNPNQLGVYDGSGTGSFKVAASAPWQDDFLTWSFGYLVELGFDKALPILQWKAKYPVNRMTTPGFCWIQASAYHMEFRPSATAPLFSDLASMHQYNFGGDTILNESKKLKHPKGLKYIDQPCASKEQSDWLRAASNGHWSPGRMSGFSDSTMGYPSNMQPALAVAANSGIANAAQAWTVFSGRADKPDYSKGPQWDIVPR</sequence>
<dbReference type="KEGG" id="mtim:DIR46_13150"/>
<protein>
    <submittedName>
        <fullName evidence="1">Uncharacterized protein</fullName>
    </submittedName>
</protein>
<dbReference type="EMBL" id="CP029343">
    <property type="protein sequence ID" value="AWL05282.1"/>
    <property type="molecule type" value="Genomic_DNA"/>
</dbReference>
<evidence type="ECO:0000313" key="2">
    <source>
        <dbReference type="Proteomes" id="UP000245820"/>
    </source>
</evidence>
<accession>A0A2S2DIV5</accession>
<evidence type="ECO:0000313" key="1">
    <source>
        <dbReference type="EMBL" id="AWL05282.1"/>
    </source>
</evidence>
<organism evidence="1 2">
    <name type="scientific">Massilia oculi</name>
    <dbReference type="NCBI Taxonomy" id="945844"/>
    <lineage>
        <taxon>Bacteria</taxon>
        <taxon>Pseudomonadati</taxon>
        <taxon>Pseudomonadota</taxon>
        <taxon>Betaproteobacteria</taxon>
        <taxon>Burkholderiales</taxon>
        <taxon>Oxalobacteraceae</taxon>
        <taxon>Telluria group</taxon>
        <taxon>Massilia</taxon>
    </lineage>
</organism>
<proteinExistence type="predicted"/>
<name>A0A2S2DIV5_9BURK</name>
<reference evidence="1 2" key="1">
    <citation type="submission" date="2018-05" db="EMBL/GenBank/DDBJ databases">
        <title>Complete genome sequence of Massilia oculi sp. nov. CCUG 43427T (=DSM 26321T), the type strain of M. oculi, and comparison with genome sequences of other Massilia strains.</title>
        <authorList>
            <person name="Zhu B."/>
        </authorList>
    </citation>
    <scope>NUCLEOTIDE SEQUENCE [LARGE SCALE GENOMIC DNA]</scope>
    <source>
        <strain evidence="1 2">CCUG 43427</strain>
    </source>
</reference>
<keyword evidence="2" id="KW-1185">Reference proteome</keyword>
<dbReference type="AlphaFoldDB" id="A0A2S2DIV5"/>
<dbReference type="Proteomes" id="UP000245820">
    <property type="component" value="Chromosome"/>
</dbReference>
<dbReference type="OrthoDB" id="5509507at2"/>
<gene>
    <name evidence="1" type="ORF">DIR46_13150</name>
</gene>